<dbReference type="Proteomes" id="UP000790787">
    <property type="component" value="Chromosome 23"/>
</dbReference>
<sequence length="476" mass="54559">MLKQIHLNIPLVYMLREVPKYAKYIKDIVEDKRRLTEFETVALTEECTSKIQHKLPQKLKDPGNFTIPMRIGEIDVGRALYDLGASINLMPLSVFKQLGLGAPRPTTMLLQLAGRSYVYPEGVIEDVLMQIGKFIFPADFIIRDYEADELVPIILGRPLLATRDDIIKVEEGKIILRVDSEEAVFNVYRAIKLPRHYEDQAMIFVVEINEPVVEPSAFKEDALEKALILFHDLELKEEVEEMLQILDASCECIRERSQFEPLDRPIGMPPRPSAEEVPKLEHKPLPSHLHYAYLGSSNTLPVIVSSQLSKLQEANLLRVLKEHKHAIGWTMSDIKGILHAFCMHKILMEEGHKPSMEHQRRLNSIMKEVVRKEVIKLLDAGIVLRHKVSKDGLDIDKAKVEAIEKFPPPISVKEVRSFLGHIVFYRRFIEDFSKISSPLCRLLEKDVPFKFDDACLKAFEELKKKLVNAPIILDPD</sequence>
<protein>
    <submittedName>
        <fullName evidence="2">Uncharacterized protein LOC142177132</fullName>
    </submittedName>
</protein>
<evidence type="ECO:0000313" key="1">
    <source>
        <dbReference type="Proteomes" id="UP000790787"/>
    </source>
</evidence>
<organism evidence="1 2">
    <name type="scientific">Nicotiana tabacum</name>
    <name type="common">Common tobacco</name>
    <dbReference type="NCBI Taxonomy" id="4097"/>
    <lineage>
        <taxon>Eukaryota</taxon>
        <taxon>Viridiplantae</taxon>
        <taxon>Streptophyta</taxon>
        <taxon>Embryophyta</taxon>
        <taxon>Tracheophyta</taxon>
        <taxon>Spermatophyta</taxon>
        <taxon>Magnoliopsida</taxon>
        <taxon>eudicotyledons</taxon>
        <taxon>Gunneridae</taxon>
        <taxon>Pentapetalae</taxon>
        <taxon>asterids</taxon>
        <taxon>lamiids</taxon>
        <taxon>Solanales</taxon>
        <taxon>Solanaceae</taxon>
        <taxon>Nicotianoideae</taxon>
        <taxon>Nicotianeae</taxon>
        <taxon>Nicotiana</taxon>
    </lineage>
</organism>
<keyword evidence="1" id="KW-1185">Reference proteome</keyword>
<proteinExistence type="predicted"/>
<accession>A0AC58TWT4</accession>
<gene>
    <name evidence="2" type="primary">LOC142177132</name>
</gene>
<reference evidence="2" key="2">
    <citation type="submission" date="2025-08" db="UniProtKB">
        <authorList>
            <consortium name="RefSeq"/>
        </authorList>
    </citation>
    <scope>IDENTIFICATION</scope>
    <source>
        <tissue evidence="2">Leaf</tissue>
    </source>
</reference>
<name>A0AC58TWT4_TOBAC</name>
<dbReference type="RefSeq" id="XP_075101697.1">
    <property type="nucleotide sequence ID" value="XM_075245596.1"/>
</dbReference>
<evidence type="ECO:0000313" key="2">
    <source>
        <dbReference type="RefSeq" id="XP_075101697.1"/>
    </source>
</evidence>
<reference evidence="1" key="1">
    <citation type="journal article" date="2014" name="Nat. Commun.">
        <title>The tobacco genome sequence and its comparison with those of tomato and potato.</title>
        <authorList>
            <person name="Sierro N."/>
            <person name="Battey J.N."/>
            <person name="Ouadi S."/>
            <person name="Bakaher N."/>
            <person name="Bovet L."/>
            <person name="Willig A."/>
            <person name="Goepfert S."/>
            <person name="Peitsch M.C."/>
            <person name="Ivanov N.V."/>
        </authorList>
    </citation>
    <scope>NUCLEOTIDE SEQUENCE [LARGE SCALE GENOMIC DNA]</scope>
</reference>